<dbReference type="GO" id="GO:0005886">
    <property type="term" value="C:plasma membrane"/>
    <property type="evidence" value="ECO:0007669"/>
    <property type="project" value="UniProtKB-SubCell"/>
</dbReference>
<evidence type="ECO:0000256" key="13">
    <source>
        <dbReference type="SAM" id="Phobius"/>
    </source>
</evidence>
<keyword evidence="10 13" id="KW-0472">Membrane</keyword>
<evidence type="ECO:0000256" key="5">
    <source>
        <dbReference type="ARBA" id="ARBA00022729"/>
    </source>
</evidence>
<evidence type="ECO:0000256" key="10">
    <source>
        <dbReference type="ARBA" id="ARBA00023136"/>
    </source>
</evidence>
<dbReference type="InterPro" id="IPR002126">
    <property type="entry name" value="Cadherin-like_dom"/>
</dbReference>
<dbReference type="GO" id="GO:0005509">
    <property type="term" value="F:calcium ion binding"/>
    <property type="evidence" value="ECO:0007669"/>
    <property type="project" value="UniProtKB-UniRule"/>
</dbReference>
<dbReference type="InterPro" id="IPR032455">
    <property type="entry name" value="Cadherin_C"/>
</dbReference>
<organism evidence="15 16">
    <name type="scientific">Erpetoichthys calabaricus</name>
    <name type="common">Rope fish</name>
    <name type="synonym">Calamoichthys calabaricus</name>
    <dbReference type="NCBI Taxonomy" id="27687"/>
    <lineage>
        <taxon>Eukaryota</taxon>
        <taxon>Metazoa</taxon>
        <taxon>Chordata</taxon>
        <taxon>Craniata</taxon>
        <taxon>Vertebrata</taxon>
        <taxon>Euteleostomi</taxon>
        <taxon>Actinopterygii</taxon>
        <taxon>Polypteriformes</taxon>
        <taxon>Polypteridae</taxon>
        <taxon>Erpetoichthys</taxon>
    </lineage>
</organism>
<evidence type="ECO:0000313" key="15">
    <source>
        <dbReference type="Ensembl" id="ENSECRP00000016867.1"/>
    </source>
</evidence>
<evidence type="ECO:0000313" key="16">
    <source>
        <dbReference type="Proteomes" id="UP000694620"/>
    </source>
</evidence>
<keyword evidence="6" id="KW-0677">Repeat</keyword>
<protein>
    <submittedName>
        <fullName evidence="15">Protocadherin 2 alpha a 1</fullName>
    </submittedName>
</protein>
<keyword evidence="4 13" id="KW-0812">Transmembrane</keyword>
<comment type="function">
    <text evidence="1">Potential calcium-dependent cell-adhesion protein. May be involved in the establishment and maintenance of specific neuronal connections in the brain.</text>
</comment>
<accession>A0A8C4SH01</accession>
<dbReference type="InterPro" id="IPR013164">
    <property type="entry name" value="Cadherin_N"/>
</dbReference>
<evidence type="ECO:0000256" key="12">
    <source>
        <dbReference type="PROSITE-ProRule" id="PRU00043"/>
    </source>
</evidence>
<proteinExistence type="predicted"/>
<dbReference type="PANTHER" id="PTHR24028">
    <property type="entry name" value="CADHERIN-87A"/>
    <property type="match status" value="1"/>
</dbReference>
<evidence type="ECO:0000256" key="4">
    <source>
        <dbReference type="ARBA" id="ARBA00022692"/>
    </source>
</evidence>
<dbReference type="PANTHER" id="PTHR24028:SF241">
    <property type="entry name" value="PROTOCADHERIN 2 ALPHA A 1 PRECURSOR"/>
    <property type="match status" value="1"/>
</dbReference>
<dbReference type="PRINTS" id="PR00205">
    <property type="entry name" value="CADHERIN"/>
</dbReference>
<keyword evidence="5" id="KW-0732">Signal</keyword>
<dbReference type="FunFam" id="2.60.40.60:FF:000006">
    <property type="entry name" value="Protocadherin alpha 2"/>
    <property type="match status" value="1"/>
</dbReference>
<feature type="domain" description="Cadherin" evidence="14">
    <location>
        <begin position="136"/>
        <end position="243"/>
    </location>
</feature>
<feature type="domain" description="Cadherin" evidence="14">
    <location>
        <begin position="244"/>
        <end position="351"/>
    </location>
</feature>
<feature type="domain" description="Cadherin" evidence="14">
    <location>
        <begin position="36"/>
        <end position="135"/>
    </location>
</feature>
<sequence length="814" mass="90479">MVDSEHGKNLVCNRVVLLFAFIMCFWETAFAHLRYTVLEESKSGTIIGNIIKDLGLDIKQLEGRNVRVISGSKQQLLQVNLKTGDLFVNEMIDREVLCGRDQRCFTSIKMFMENPLEIYQAEIEILDVNDNSPAFENKKKILEISELTQTGARFPLEGASDSDSGINSLKFYQLSQNDHFVLEVKDSQKNKIPVLVLQKALDREVKGNFDFLLTAFDGGNPPKSGEMNITVIVSDVNDNAPVFAEEIYHVTLEENVPLGTLVLKVNATDLDEGINGAIVYSFEDSTKNKISGLFQLDSYTGKIIVNDLIDFEENKLYEIEVKATDKGQVPMSSHCTVLIKIKDMNDNAPLIEVASLTNSIFEDVKPGTVVGLIGISDLDSGVNSKIMCTVPANLPFQLKPKNLYSLITTSLLDRESTSYYNITITAKDFGQPSLTTYATVTVNVLDVNDNHPRFLQDPYVFYIEENNIPGACIFSVSAADEDTNENAVISYYLLENEAVDKPLLHFLSINALNGQVFSFVTFDFEEIKSFTFIVVAKDSGVPSLSSNVTVKVFILDQNDNSPVVVFPLTTNQSAIGEETIPRNVKAGHLITRIRAYDADVGYNAWLSFSLHEVSDRSLFSVGRYTGDIRTLRAITESDMTVHKMVILVKDSGSVSFSTSVTIIVAAAETTEAHALSEINTRTIEEDKENKLTFYLIVVLSSVSSLFLVAVISLFACQCWKTHNDLISNKYLGDSNYAEVTGSLFHDQYQVAEKQFVFLGPEMNRDSAMGTENNGNTLIISDSGIKIARMVSDFTPLLRFRCLDPFTSINCLIFL</sequence>
<evidence type="ECO:0000256" key="2">
    <source>
        <dbReference type="ARBA" id="ARBA00004251"/>
    </source>
</evidence>
<dbReference type="PROSITE" id="PS00232">
    <property type="entry name" value="CADHERIN_1"/>
    <property type="match status" value="3"/>
</dbReference>
<dbReference type="InterPro" id="IPR020894">
    <property type="entry name" value="Cadherin_CS"/>
</dbReference>
<feature type="domain" description="Cadherin" evidence="14">
    <location>
        <begin position="352"/>
        <end position="454"/>
    </location>
</feature>
<reference evidence="15" key="3">
    <citation type="submission" date="2025-09" db="UniProtKB">
        <authorList>
            <consortium name="Ensembl"/>
        </authorList>
    </citation>
    <scope>IDENTIFICATION</scope>
</reference>
<keyword evidence="11" id="KW-0325">Glycoprotein</keyword>
<feature type="domain" description="Cadherin" evidence="14">
    <location>
        <begin position="455"/>
        <end position="564"/>
    </location>
</feature>
<dbReference type="Pfam" id="PF16492">
    <property type="entry name" value="Cadherin_C_2"/>
    <property type="match status" value="1"/>
</dbReference>
<dbReference type="CDD" id="cd11304">
    <property type="entry name" value="Cadherin_repeat"/>
    <property type="match status" value="5"/>
</dbReference>
<dbReference type="Gene3D" id="2.60.40.60">
    <property type="entry name" value="Cadherins"/>
    <property type="match status" value="6"/>
</dbReference>
<reference evidence="15" key="2">
    <citation type="submission" date="2025-08" db="UniProtKB">
        <authorList>
            <consortium name="Ensembl"/>
        </authorList>
    </citation>
    <scope>IDENTIFICATION</scope>
</reference>
<keyword evidence="8" id="KW-0130">Cell adhesion</keyword>
<dbReference type="InterPro" id="IPR050174">
    <property type="entry name" value="Protocadherin/Cadherin-CA"/>
</dbReference>
<dbReference type="FunFam" id="2.60.40.60:FF:000004">
    <property type="entry name" value="Protocadherin 1 gamma 2"/>
    <property type="match status" value="1"/>
</dbReference>
<keyword evidence="3" id="KW-1003">Cell membrane</keyword>
<feature type="transmembrane region" description="Helical" evidence="13">
    <location>
        <begin position="691"/>
        <end position="715"/>
    </location>
</feature>
<evidence type="ECO:0000256" key="3">
    <source>
        <dbReference type="ARBA" id="ARBA00022475"/>
    </source>
</evidence>
<evidence type="ECO:0000256" key="1">
    <source>
        <dbReference type="ARBA" id="ARBA00003436"/>
    </source>
</evidence>
<name>A0A8C4SH01_ERPCA</name>
<dbReference type="Ensembl" id="ENSECRT00000017167.1">
    <property type="protein sequence ID" value="ENSECRP00000016867.1"/>
    <property type="gene ID" value="ENSECRG00000011199.1"/>
</dbReference>
<dbReference type="InterPro" id="IPR015919">
    <property type="entry name" value="Cadherin-like_sf"/>
</dbReference>
<dbReference type="Pfam" id="PF08266">
    <property type="entry name" value="Cadherin_2"/>
    <property type="match status" value="1"/>
</dbReference>
<dbReference type="AlphaFoldDB" id="A0A8C4SH01"/>
<evidence type="ECO:0000256" key="8">
    <source>
        <dbReference type="ARBA" id="ARBA00022889"/>
    </source>
</evidence>
<evidence type="ECO:0000259" key="14">
    <source>
        <dbReference type="PROSITE" id="PS50268"/>
    </source>
</evidence>
<dbReference type="SUPFAM" id="SSF49313">
    <property type="entry name" value="Cadherin-like"/>
    <property type="match status" value="6"/>
</dbReference>
<dbReference type="Pfam" id="PF00028">
    <property type="entry name" value="Cadherin"/>
    <property type="match status" value="5"/>
</dbReference>
<evidence type="ECO:0000256" key="11">
    <source>
        <dbReference type="ARBA" id="ARBA00023180"/>
    </source>
</evidence>
<evidence type="ECO:0000256" key="9">
    <source>
        <dbReference type="ARBA" id="ARBA00022989"/>
    </source>
</evidence>
<keyword evidence="9 13" id="KW-1133">Transmembrane helix</keyword>
<evidence type="ECO:0000256" key="6">
    <source>
        <dbReference type="ARBA" id="ARBA00022737"/>
    </source>
</evidence>
<dbReference type="SMART" id="SM00112">
    <property type="entry name" value="CA"/>
    <property type="match status" value="5"/>
</dbReference>
<keyword evidence="7 12" id="KW-0106">Calcium</keyword>
<keyword evidence="16" id="KW-1185">Reference proteome</keyword>
<dbReference type="FunFam" id="2.60.40.60:FF:000001">
    <property type="entry name" value="Protocadherin alpha 2"/>
    <property type="match status" value="1"/>
</dbReference>
<dbReference type="FunFam" id="2.60.40.60:FF:000007">
    <property type="entry name" value="Protocadherin alpha 2"/>
    <property type="match status" value="1"/>
</dbReference>
<reference evidence="15" key="1">
    <citation type="submission" date="2021-06" db="EMBL/GenBank/DDBJ databases">
        <authorList>
            <consortium name="Wellcome Sanger Institute Data Sharing"/>
        </authorList>
    </citation>
    <scope>NUCLEOTIDE SEQUENCE [LARGE SCALE GENOMIC DNA]</scope>
</reference>
<evidence type="ECO:0000256" key="7">
    <source>
        <dbReference type="ARBA" id="ARBA00022837"/>
    </source>
</evidence>
<dbReference type="PROSITE" id="PS50268">
    <property type="entry name" value="CADHERIN_2"/>
    <property type="match status" value="6"/>
</dbReference>
<dbReference type="GeneTree" id="ENSGT00940000165118"/>
<dbReference type="GO" id="GO:0007156">
    <property type="term" value="P:homophilic cell adhesion via plasma membrane adhesion molecules"/>
    <property type="evidence" value="ECO:0007669"/>
    <property type="project" value="InterPro"/>
</dbReference>
<comment type="subcellular location">
    <subcellularLocation>
        <location evidence="2">Cell membrane</location>
        <topology evidence="2">Single-pass type I membrane protein</topology>
    </subcellularLocation>
</comment>
<feature type="domain" description="Cadherin" evidence="14">
    <location>
        <begin position="572"/>
        <end position="679"/>
    </location>
</feature>
<dbReference type="Proteomes" id="UP000694620">
    <property type="component" value="Chromosome 11"/>
</dbReference>
<dbReference type="FunFam" id="2.60.40.60:FF:000129">
    <property type="entry name" value="protocadherin alpha-C2 isoform X1"/>
    <property type="match status" value="1"/>
</dbReference>
<dbReference type="FunFam" id="2.60.40.60:FF:000002">
    <property type="entry name" value="Protocadherin alpha 2"/>
    <property type="match status" value="1"/>
</dbReference>